<evidence type="ECO:0000313" key="1">
    <source>
        <dbReference type="EMBL" id="OAG36640.1"/>
    </source>
</evidence>
<dbReference type="Gene3D" id="3.90.550.10">
    <property type="entry name" value="Spore Coat Polysaccharide Biosynthesis Protein SpsA, Chain A"/>
    <property type="match status" value="1"/>
</dbReference>
<dbReference type="InterPro" id="IPR002495">
    <property type="entry name" value="Glyco_trans_8"/>
</dbReference>
<name>A0A177EZG3_9EURO</name>
<reference evidence="1 2" key="1">
    <citation type="submission" date="2016-03" db="EMBL/GenBank/DDBJ databases">
        <title>Draft genome sequence of the Fonsecaea monophora CBS 269.37.</title>
        <authorList>
            <person name="Bombassaro A."/>
            <person name="Vinicius W.A."/>
            <person name="De Hoog S."/>
            <person name="Sun J."/>
            <person name="Souza E.M."/>
            <person name="Raittz R.T."/>
            <person name="Costa F."/>
            <person name="Leao A.C."/>
            <person name="Tadra-Sfeir M.Z."/>
            <person name="Baura V."/>
            <person name="Balsanelli E."/>
            <person name="Pedrosa F.O."/>
            <person name="Moreno L.F."/>
            <person name="Steffens M.B."/>
            <person name="Xi L."/>
            <person name="Bocca A.L."/>
            <person name="Felipe M.S."/>
            <person name="Teixeira M."/>
            <person name="Telles Filho F.Q."/>
            <person name="Azevedo C.M."/>
            <person name="Gomes R."/>
            <person name="Vicente V.A."/>
        </authorList>
    </citation>
    <scope>NUCLEOTIDE SEQUENCE [LARGE SCALE GENOMIC DNA]</scope>
    <source>
        <strain evidence="1 2">CBS 269.37</strain>
    </source>
</reference>
<sequence length="504" mass="56892">MAILTVSPEKRCWVTLVTRPSYLPGVVVLAHTLDQHKSSHPLLVQYTDSLGDKALDVLQEEAKHSGRIQLQRVPLLLPRKDQENTASVAERFKDTFTKLRAFEIYKLGFTMAVFLDADMAIFQNPDDIFECSLPGRGWIGANHACVCNLDSDPWAPSEWHKGNCAYTPLNHPDEVAPAMTSESRPTYHLLNSGMFLFYPSEQLWDRMLRFFNSSDELKNYQFPDQDFLADFFRGKWHPLSWKYNALKTMRYWHPRMWSDDTLIKCLLFDCDNTLVLSEDIAFDVCSEIVNEILERKGIATRYTSEDLISQFVGLNFRNIMAVLQQQLGFTLDPEELRGYIKLEEDRVIANIEAKATACPGSIEILQTLHSQGKYKLAVVSSSSIRRIKACLVTAGHDRFFHPANIFSAADSLPCPTSKPNPAVYLHAIKHLGANANECLTTEDSKSGVLAAVNGKIPCLGYVGSTHTRGQKHEMANHLLATGCKGIMLDWSEYEKLLAQIEAKQ</sequence>
<dbReference type="GeneID" id="34604338"/>
<dbReference type="InterPro" id="IPR036412">
    <property type="entry name" value="HAD-like_sf"/>
</dbReference>
<dbReference type="AlphaFoldDB" id="A0A177EZG3"/>
<dbReference type="SFLD" id="SFLDS00003">
    <property type="entry name" value="Haloacid_Dehalogenase"/>
    <property type="match status" value="1"/>
</dbReference>
<dbReference type="SUPFAM" id="SSF53448">
    <property type="entry name" value="Nucleotide-diphospho-sugar transferases"/>
    <property type="match status" value="1"/>
</dbReference>
<dbReference type="InterPro" id="IPR023198">
    <property type="entry name" value="PGP-like_dom2"/>
</dbReference>
<dbReference type="EMBL" id="LVKK01000087">
    <property type="protein sequence ID" value="OAG36640.1"/>
    <property type="molecule type" value="Genomic_DNA"/>
</dbReference>
<keyword evidence="2" id="KW-1185">Reference proteome</keyword>
<dbReference type="OrthoDB" id="2107174at2759"/>
<dbReference type="Gene3D" id="3.40.50.1000">
    <property type="entry name" value="HAD superfamily/HAD-like"/>
    <property type="match status" value="1"/>
</dbReference>
<dbReference type="GO" id="GO:0016757">
    <property type="term" value="F:glycosyltransferase activity"/>
    <property type="evidence" value="ECO:0007669"/>
    <property type="project" value="InterPro"/>
</dbReference>
<dbReference type="InterPro" id="IPR023214">
    <property type="entry name" value="HAD_sf"/>
</dbReference>
<organism evidence="1 2">
    <name type="scientific">Fonsecaea monophora</name>
    <dbReference type="NCBI Taxonomy" id="254056"/>
    <lineage>
        <taxon>Eukaryota</taxon>
        <taxon>Fungi</taxon>
        <taxon>Dikarya</taxon>
        <taxon>Ascomycota</taxon>
        <taxon>Pezizomycotina</taxon>
        <taxon>Eurotiomycetes</taxon>
        <taxon>Chaetothyriomycetidae</taxon>
        <taxon>Chaetothyriales</taxon>
        <taxon>Herpotrichiellaceae</taxon>
        <taxon>Fonsecaea</taxon>
    </lineage>
</organism>
<dbReference type="Pfam" id="PF01501">
    <property type="entry name" value="Glyco_transf_8"/>
    <property type="match status" value="1"/>
</dbReference>
<accession>A0A177EZG3</accession>
<dbReference type="SUPFAM" id="SSF56784">
    <property type="entry name" value="HAD-like"/>
    <property type="match status" value="1"/>
</dbReference>
<dbReference type="PANTHER" id="PTHR11183">
    <property type="entry name" value="GLYCOGENIN SUBFAMILY MEMBER"/>
    <property type="match status" value="1"/>
</dbReference>
<dbReference type="Gene3D" id="1.10.150.240">
    <property type="entry name" value="Putative phosphatase, domain 2"/>
    <property type="match status" value="1"/>
</dbReference>
<dbReference type="RefSeq" id="XP_022508592.1">
    <property type="nucleotide sequence ID" value="XM_022659138.1"/>
</dbReference>
<dbReference type="SFLD" id="SFLDG01129">
    <property type="entry name" value="C1.5:_HAD__Beta-PGM__Phosphata"/>
    <property type="match status" value="1"/>
</dbReference>
<proteinExistence type="predicted"/>
<dbReference type="Pfam" id="PF00702">
    <property type="entry name" value="Hydrolase"/>
    <property type="match status" value="1"/>
</dbReference>
<protein>
    <submittedName>
        <fullName evidence="1">Uncharacterized protein</fullName>
    </submittedName>
</protein>
<dbReference type="InterPro" id="IPR029044">
    <property type="entry name" value="Nucleotide-diphossugar_trans"/>
</dbReference>
<gene>
    <name evidence="1" type="ORF">AYO21_09200</name>
</gene>
<evidence type="ECO:0000313" key="2">
    <source>
        <dbReference type="Proteomes" id="UP000077002"/>
    </source>
</evidence>
<dbReference type="InterPro" id="IPR050587">
    <property type="entry name" value="GNT1/Glycosyltrans_8"/>
</dbReference>
<dbReference type="Proteomes" id="UP000077002">
    <property type="component" value="Unassembled WGS sequence"/>
</dbReference>
<comment type="caution">
    <text evidence="1">The sequence shown here is derived from an EMBL/GenBank/DDBJ whole genome shotgun (WGS) entry which is preliminary data.</text>
</comment>